<evidence type="ECO:0000256" key="6">
    <source>
        <dbReference type="ARBA" id="ARBA00023134"/>
    </source>
</evidence>
<organism evidence="10 11">
    <name type="scientific">Opisthorchis viverrini</name>
    <name type="common">Southeast Asian liver fluke</name>
    <dbReference type="NCBI Taxonomy" id="6198"/>
    <lineage>
        <taxon>Eukaryota</taxon>
        <taxon>Metazoa</taxon>
        <taxon>Spiralia</taxon>
        <taxon>Lophotrochozoa</taxon>
        <taxon>Platyhelminthes</taxon>
        <taxon>Trematoda</taxon>
        <taxon>Digenea</taxon>
        <taxon>Opisthorchiida</taxon>
        <taxon>Opisthorchiata</taxon>
        <taxon>Opisthorchiidae</taxon>
        <taxon>Opisthorchis</taxon>
    </lineage>
</organism>
<evidence type="ECO:0008006" key="12">
    <source>
        <dbReference type="Google" id="ProtNLM"/>
    </source>
</evidence>
<dbReference type="PANTHER" id="PTHR24070">
    <property type="entry name" value="RAS, DI-RAS, AND RHEB FAMILY MEMBERS OF SMALL GTPASE SUPERFAMILY"/>
    <property type="match status" value="1"/>
</dbReference>
<dbReference type="SMART" id="SM00175">
    <property type="entry name" value="RAB"/>
    <property type="match status" value="1"/>
</dbReference>
<dbReference type="GO" id="GO:0003924">
    <property type="term" value="F:GTPase activity"/>
    <property type="evidence" value="ECO:0007669"/>
    <property type="project" value="InterPro"/>
</dbReference>
<dbReference type="GO" id="GO:0007165">
    <property type="term" value="P:signal transduction"/>
    <property type="evidence" value="ECO:0007669"/>
    <property type="project" value="InterPro"/>
</dbReference>
<keyword evidence="4" id="KW-0488">Methylation</keyword>
<keyword evidence="8" id="KW-0449">Lipoprotein</keyword>
<dbReference type="Proteomes" id="UP000054324">
    <property type="component" value="Unassembled WGS sequence"/>
</dbReference>
<evidence type="ECO:0000256" key="8">
    <source>
        <dbReference type="ARBA" id="ARBA00023288"/>
    </source>
</evidence>
<evidence type="ECO:0000256" key="7">
    <source>
        <dbReference type="ARBA" id="ARBA00023136"/>
    </source>
</evidence>
<dbReference type="SMART" id="SM00174">
    <property type="entry name" value="RHO"/>
    <property type="match status" value="1"/>
</dbReference>
<dbReference type="OrthoDB" id="5976022at2759"/>
<sequence length="512" mass="57615">IVAGESLVDLEYADDIDLIFEDHSEAQALLNKLTTIIPSFGMRLAPSKCKVLLQNMPSANISLTIQGEPLEIVENFTHLGSCISSDGSASDEVSARISKARITFANLRHLWRQKGISLDLMGRVYQATILPSALPSDVTSEWNEIANCLQSVGSFACGMALSDPLRHWISDQWHCLNLGNIPADPVRNLVLRIIRRGVKAKEMEEAHEAGNGGGLSQLIRAACLRKPPMSETIKDQNGVTILNKENCLDRWAEYFGQQLFWPPAATHLKPTADVESWMVMETITASESRRRFQSGYPARPHPAFQVMASKRLPADTWNGPRYRIVVVGDGGVGKSALTIQVGTTSYFQRMFQEDHDPTIEDSYIQNKQIDNEWCVMDVLDTAGQEEFSAMREHYMRKGQGFIIVFSVTDPHSFAQVERFHTQILRVKDRDTFPMILAANKIDLVQQRKITEEEGLQLATKLKIQYMETSAKDPPVNVDSLFHDLVRIIRRQPVQPPPTYSRPDQKKVRCTLL</sequence>
<keyword evidence="9" id="KW-0636">Prenylation</keyword>
<dbReference type="SUPFAM" id="SSF52540">
    <property type="entry name" value="P-loop containing nucleoside triphosphate hydrolases"/>
    <property type="match status" value="1"/>
</dbReference>
<keyword evidence="11" id="KW-1185">Reference proteome</keyword>
<evidence type="ECO:0000313" key="10">
    <source>
        <dbReference type="EMBL" id="KER25909.1"/>
    </source>
</evidence>
<evidence type="ECO:0000256" key="5">
    <source>
        <dbReference type="ARBA" id="ARBA00022741"/>
    </source>
</evidence>
<keyword evidence="3" id="KW-1003">Cell membrane</keyword>
<dbReference type="KEGG" id="ovi:T265_14106"/>
<feature type="non-terminal residue" evidence="10">
    <location>
        <position position="1"/>
    </location>
</feature>
<dbReference type="InterPro" id="IPR020849">
    <property type="entry name" value="Small_GTPase_Ras-type"/>
</dbReference>
<dbReference type="STRING" id="6198.A0A075AD85"/>
<dbReference type="EMBL" id="KL596762">
    <property type="protein sequence ID" value="KER25909.1"/>
    <property type="molecule type" value="Genomic_DNA"/>
</dbReference>
<evidence type="ECO:0000256" key="9">
    <source>
        <dbReference type="ARBA" id="ARBA00023289"/>
    </source>
</evidence>
<dbReference type="InterPro" id="IPR001806">
    <property type="entry name" value="Small_GTPase"/>
</dbReference>
<dbReference type="PROSITE" id="PS51421">
    <property type="entry name" value="RAS"/>
    <property type="match status" value="1"/>
</dbReference>
<dbReference type="CTD" id="20328272"/>
<evidence type="ECO:0000256" key="2">
    <source>
        <dbReference type="ARBA" id="ARBA00008344"/>
    </source>
</evidence>
<gene>
    <name evidence="10" type="ORF">T265_14106</name>
</gene>
<dbReference type="InterPro" id="IPR005225">
    <property type="entry name" value="Small_GTP-bd"/>
</dbReference>
<proteinExistence type="inferred from homology"/>
<protein>
    <recommendedName>
        <fullName evidence="12">Ras family protein</fullName>
    </recommendedName>
</protein>
<dbReference type="GeneID" id="20328272"/>
<keyword evidence="6" id="KW-0342">GTP-binding</keyword>
<evidence type="ECO:0000256" key="3">
    <source>
        <dbReference type="ARBA" id="ARBA00022475"/>
    </source>
</evidence>
<dbReference type="Pfam" id="PF00071">
    <property type="entry name" value="Ras"/>
    <property type="match status" value="1"/>
</dbReference>
<dbReference type="PRINTS" id="PR00449">
    <property type="entry name" value="RASTRNSFRMNG"/>
</dbReference>
<keyword evidence="7" id="KW-0472">Membrane</keyword>
<evidence type="ECO:0000313" key="11">
    <source>
        <dbReference type="Proteomes" id="UP000054324"/>
    </source>
</evidence>
<dbReference type="FunFam" id="3.40.50.300:FF:000080">
    <property type="entry name" value="Ras-like GTPase Ras1"/>
    <property type="match status" value="1"/>
</dbReference>
<dbReference type="NCBIfam" id="TIGR00231">
    <property type="entry name" value="small_GTP"/>
    <property type="match status" value="1"/>
</dbReference>
<dbReference type="SMART" id="SM00173">
    <property type="entry name" value="RAS"/>
    <property type="match status" value="1"/>
</dbReference>
<dbReference type="Gene3D" id="3.40.50.300">
    <property type="entry name" value="P-loop containing nucleotide triphosphate hydrolases"/>
    <property type="match status" value="1"/>
</dbReference>
<evidence type="ECO:0000256" key="4">
    <source>
        <dbReference type="ARBA" id="ARBA00022481"/>
    </source>
</evidence>
<accession>A0A075AD85</accession>
<dbReference type="PROSITE" id="PS51420">
    <property type="entry name" value="RHO"/>
    <property type="match status" value="1"/>
</dbReference>
<dbReference type="GO" id="GO:0005525">
    <property type="term" value="F:GTP binding"/>
    <property type="evidence" value="ECO:0007669"/>
    <property type="project" value="UniProtKB-KW"/>
</dbReference>
<dbReference type="InterPro" id="IPR027417">
    <property type="entry name" value="P-loop_NTPase"/>
</dbReference>
<keyword evidence="5" id="KW-0547">Nucleotide-binding</keyword>
<dbReference type="GO" id="GO:0005886">
    <property type="term" value="C:plasma membrane"/>
    <property type="evidence" value="ECO:0007669"/>
    <property type="project" value="UniProtKB-SubCell"/>
</dbReference>
<comment type="subcellular location">
    <subcellularLocation>
        <location evidence="1">Cell membrane</location>
        <topology evidence="1">Lipid-anchor</topology>
    </subcellularLocation>
</comment>
<dbReference type="PROSITE" id="PS51419">
    <property type="entry name" value="RAB"/>
    <property type="match status" value="1"/>
</dbReference>
<reference evidence="10 11" key="1">
    <citation type="submission" date="2013-11" db="EMBL/GenBank/DDBJ databases">
        <title>Opisthorchis viverrini - life in the bile duct.</title>
        <authorList>
            <person name="Young N.D."/>
            <person name="Nagarajan N."/>
            <person name="Lin S.J."/>
            <person name="Korhonen P.K."/>
            <person name="Jex A.R."/>
            <person name="Hall R.S."/>
            <person name="Safavi-Hemami H."/>
            <person name="Kaewkong W."/>
            <person name="Bertrand D."/>
            <person name="Gao S."/>
            <person name="Seet Q."/>
            <person name="Wongkham S."/>
            <person name="Teh B.T."/>
            <person name="Wongkham C."/>
            <person name="Intapan P.M."/>
            <person name="Maleewong W."/>
            <person name="Yang X."/>
            <person name="Hu M."/>
            <person name="Wang Z."/>
            <person name="Hofmann A."/>
            <person name="Sternberg P.W."/>
            <person name="Tan P."/>
            <person name="Wang J."/>
            <person name="Gasser R.B."/>
        </authorList>
    </citation>
    <scope>NUCLEOTIDE SEQUENCE [LARGE SCALE GENOMIC DNA]</scope>
</reference>
<dbReference type="AlphaFoldDB" id="A0A075AD85"/>
<dbReference type="RefSeq" id="XP_009170340.1">
    <property type="nucleotide sequence ID" value="XM_009172076.1"/>
</dbReference>
<comment type="similarity">
    <text evidence="2">Belongs to the small GTPase superfamily. Ras family.</text>
</comment>
<name>A0A075AD85_OPIVI</name>
<evidence type="ECO:0000256" key="1">
    <source>
        <dbReference type="ARBA" id="ARBA00004193"/>
    </source>
</evidence>